<evidence type="ECO:0000256" key="1">
    <source>
        <dbReference type="SAM" id="Phobius"/>
    </source>
</evidence>
<reference evidence="3 4" key="1">
    <citation type="submission" date="2018-04" db="EMBL/GenBank/DDBJ databases">
        <title>Genomic Encyclopedia of Archaeal and Bacterial Type Strains, Phase II (KMG-II): from individual species to whole genera.</title>
        <authorList>
            <person name="Goeker M."/>
        </authorList>
    </citation>
    <scope>NUCLEOTIDE SEQUENCE [LARGE SCALE GENOMIC DNA]</scope>
    <source>
        <strain evidence="3 4">DSM 29329</strain>
    </source>
</reference>
<organism evidence="3 4">
    <name type="scientific">Allosediminivita pacifica</name>
    <dbReference type="NCBI Taxonomy" id="1267769"/>
    <lineage>
        <taxon>Bacteria</taxon>
        <taxon>Pseudomonadati</taxon>
        <taxon>Pseudomonadota</taxon>
        <taxon>Alphaproteobacteria</taxon>
        <taxon>Rhodobacterales</taxon>
        <taxon>Paracoccaceae</taxon>
        <taxon>Allosediminivita</taxon>
    </lineage>
</organism>
<dbReference type="AlphaFoldDB" id="A0A2T6AWC7"/>
<keyword evidence="4" id="KW-1185">Reference proteome</keyword>
<gene>
    <name evidence="3" type="ORF">C8N44_110114</name>
</gene>
<evidence type="ECO:0000313" key="3">
    <source>
        <dbReference type="EMBL" id="PTX48115.1"/>
    </source>
</evidence>
<feature type="transmembrane region" description="Helical" evidence="1">
    <location>
        <begin position="27"/>
        <end position="44"/>
    </location>
</feature>
<dbReference type="OrthoDB" id="7173339at2"/>
<keyword evidence="1" id="KW-1133">Transmembrane helix</keyword>
<name>A0A2T6AWC7_9RHOB</name>
<feature type="domain" description="Ancillary SecYEG translocon subunit/Cell division coordinator CpoB TPR" evidence="2">
    <location>
        <begin position="29"/>
        <end position="132"/>
    </location>
</feature>
<protein>
    <recommendedName>
        <fullName evidence="2">Ancillary SecYEG translocon subunit/Cell division coordinator CpoB TPR domain-containing protein</fullName>
    </recommendedName>
</protein>
<dbReference type="EMBL" id="QBKN01000010">
    <property type="protein sequence ID" value="PTX48115.1"/>
    <property type="molecule type" value="Genomic_DNA"/>
</dbReference>
<proteinExistence type="predicted"/>
<evidence type="ECO:0000313" key="4">
    <source>
        <dbReference type="Proteomes" id="UP000244069"/>
    </source>
</evidence>
<dbReference type="Proteomes" id="UP000244069">
    <property type="component" value="Unassembled WGS sequence"/>
</dbReference>
<dbReference type="RefSeq" id="WP_107976021.1">
    <property type="nucleotide sequence ID" value="NZ_BMEZ01000012.1"/>
</dbReference>
<keyword evidence="1" id="KW-0812">Transmembrane</keyword>
<evidence type="ECO:0000259" key="2">
    <source>
        <dbReference type="Pfam" id="PF09976"/>
    </source>
</evidence>
<comment type="caution">
    <text evidence="3">The sequence shown here is derived from an EMBL/GenBank/DDBJ whole genome shotgun (WGS) entry which is preliminary data.</text>
</comment>
<accession>A0A2T6AWC7</accession>
<sequence>MSQSDSFIEEVTEEVRRDRLFGLMKRYGWIAILLVLLIVGGAAWREWSQARDSARAQAFGDAILSALDEGEAEARLAALNAIEPPTESGRAVLALLAANEAAEAEDAQAAVQRLSAVADDSGVAQFYRQVASFKALSRGGEALSLEERRSGLEALAVPGQPLRLLAEEQLALLDVEAGEREAALERLQSISQDSEATAGLRRRATQLIVALGGTPPAGG</sequence>
<keyword evidence="1" id="KW-0472">Membrane</keyword>
<dbReference type="Pfam" id="PF09976">
    <property type="entry name" value="TPR_21"/>
    <property type="match status" value="1"/>
</dbReference>
<dbReference type="InterPro" id="IPR018704">
    <property type="entry name" value="SecYEG/CpoB_TPR"/>
</dbReference>